<dbReference type="KEGG" id="nvi:100680151"/>
<proteinExistence type="predicted"/>
<name>A0A7M7GKQ9_NASVI</name>
<evidence type="ECO:0000313" key="4">
    <source>
        <dbReference type="Proteomes" id="UP000002358"/>
    </source>
</evidence>
<evidence type="ECO:0000313" key="3">
    <source>
        <dbReference type="EnsemblMetazoa" id="XP_003424496"/>
    </source>
</evidence>
<reference evidence="3" key="1">
    <citation type="submission" date="2021-01" db="UniProtKB">
        <authorList>
            <consortium name="EnsemblMetazoa"/>
        </authorList>
    </citation>
    <scope>IDENTIFICATION</scope>
</reference>
<gene>
    <name evidence="3" type="primary">100680151</name>
</gene>
<sequence length="224" mass="24574">MAFYLLAVVVALTTIFGLAHSQTAREKLRLQNFYTWSVATIQEQLESIDLNEARRNAEDGEVIEVLQITVDQLEIPQPKEVEASGSVEEIQGIRVGGQRSDEPQTPSPETPNPQPQHQPTPKPSGIPRSTTIKRSSGAKDSVLAAINASLQKLTTAANSGRINGAQLYNILLQETMRHDEVVNGANSSADTATIQEIDENAKVSEKPRMYFGESPLEYVPHQTE</sequence>
<feature type="compositionally biased region" description="Pro residues" evidence="1">
    <location>
        <begin position="105"/>
        <end position="124"/>
    </location>
</feature>
<evidence type="ECO:0000256" key="1">
    <source>
        <dbReference type="SAM" id="MobiDB-lite"/>
    </source>
</evidence>
<keyword evidence="4" id="KW-1185">Reference proteome</keyword>
<dbReference type="InParanoid" id="A0A7M7GKQ9"/>
<keyword evidence="2" id="KW-0732">Signal</keyword>
<dbReference type="AlphaFoldDB" id="A0A7M7GKQ9"/>
<dbReference type="OrthoDB" id="7699996at2759"/>
<protein>
    <submittedName>
        <fullName evidence="3">Uncharacterized protein</fullName>
    </submittedName>
</protein>
<feature type="region of interest" description="Disordered" evidence="1">
    <location>
        <begin position="79"/>
        <end position="137"/>
    </location>
</feature>
<dbReference type="EnsemblMetazoa" id="XM_003424448">
    <property type="protein sequence ID" value="XP_003424496"/>
    <property type="gene ID" value="LOC100680151"/>
</dbReference>
<feature type="chain" id="PRO_5029727795" evidence="2">
    <location>
        <begin position="22"/>
        <end position="224"/>
    </location>
</feature>
<accession>A0A7M7GKQ9</accession>
<dbReference type="Proteomes" id="UP000002358">
    <property type="component" value="Chromosome 5"/>
</dbReference>
<organism evidence="3 4">
    <name type="scientific">Nasonia vitripennis</name>
    <name type="common">Parasitic wasp</name>
    <dbReference type="NCBI Taxonomy" id="7425"/>
    <lineage>
        <taxon>Eukaryota</taxon>
        <taxon>Metazoa</taxon>
        <taxon>Ecdysozoa</taxon>
        <taxon>Arthropoda</taxon>
        <taxon>Hexapoda</taxon>
        <taxon>Insecta</taxon>
        <taxon>Pterygota</taxon>
        <taxon>Neoptera</taxon>
        <taxon>Endopterygota</taxon>
        <taxon>Hymenoptera</taxon>
        <taxon>Apocrita</taxon>
        <taxon>Proctotrupomorpha</taxon>
        <taxon>Chalcidoidea</taxon>
        <taxon>Pteromalidae</taxon>
        <taxon>Pteromalinae</taxon>
        <taxon>Nasonia</taxon>
    </lineage>
</organism>
<feature type="signal peptide" evidence="2">
    <location>
        <begin position="1"/>
        <end position="21"/>
    </location>
</feature>
<evidence type="ECO:0000256" key="2">
    <source>
        <dbReference type="SAM" id="SignalP"/>
    </source>
</evidence>